<evidence type="ECO:0000256" key="21">
    <source>
        <dbReference type="ARBA" id="ARBA00023235"/>
    </source>
</evidence>
<dbReference type="InterPro" id="IPR011545">
    <property type="entry name" value="DEAD/DEAH_box_helicase_dom"/>
</dbReference>
<comment type="subcellular location">
    <subcellularLocation>
        <location evidence="2">Cytoplasm</location>
    </subcellularLocation>
</comment>
<dbReference type="GO" id="GO:0043138">
    <property type="term" value="F:3'-5' DNA helicase activity"/>
    <property type="evidence" value="ECO:0007669"/>
    <property type="project" value="UniProtKB-EC"/>
</dbReference>
<dbReference type="Pfam" id="PF00270">
    <property type="entry name" value="DEAD"/>
    <property type="match status" value="1"/>
</dbReference>
<dbReference type="NCBIfam" id="NF004067">
    <property type="entry name" value="PRK05580.1-4"/>
    <property type="match status" value="1"/>
</dbReference>
<feature type="domain" description="Helicase ATP-binding" evidence="25">
    <location>
        <begin position="385"/>
        <end position="551"/>
    </location>
</feature>
<keyword evidence="11" id="KW-0479">Metal-binding</keyword>
<evidence type="ECO:0000256" key="11">
    <source>
        <dbReference type="ARBA" id="ARBA00022723"/>
    </source>
</evidence>
<dbReference type="Proteomes" id="UP000030106">
    <property type="component" value="Unassembled WGS sequence"/>
</dbReference>
<dbReference type="InterPro" id="IPR041236">
    <property type="entry name" value="PriA_C"/>
</dbReference>
<dbReference type="AntiFam" id="ANF00181">
    <property type="entry name" value="Shadow ORF (opposite rpmE)"/>
</dbReference>
<comment type="caution">
    <text evidence="27">The sequence shown here is derived from an EMBL/GenBank/DDBJ whole genome shotgun (WGS) entry which is preliminary data.</text>
</comment>
<keyword evidence="7" id="KW-0678">Repressor</keyword>
<dbReference type="HOGENOM" id="CLU_013353_4_0_1"/>
<evidence type="ECO:0000313" key="28">
    <source>
        <dbReference type="Proteomes" id="UP000030106"/>
    </source>
</evidence>
<evidence type="ECO:0000256" key="6">
    <source>
        <dbReference type="ARBA" id="ARBA00022490"/>
    </source>
</evidence>
<dbReference type="InterPro" id="IPR001650">
    <property type="entry name" value="Helicase_C-like"/>
</dbReference>
<evidence type="ECO:0000313" key="27">
    <source>
        <dbReference type="EMBL" id="KGQ11053.1"/>
    </source>
</evidence>
<dbReference type="GO" id="GO:0046872">
    <property type="term" value="F:metal ion binding"/>
    <property type="evidence" value="ECO:0007669"/>
    <property type="project" value="UniProtKB-KW"/>
</dbReference>
<evidence type="ECO:0000256" key="1">
    <source>
        <dbReference type="ARBA" id="ARBA00001947"/>
    </source>
</evidence>
<organism evidence="27 28">
    <name type="scientific">Beauveria bassiana D1-5</name>
    <dbReference type="NCBI Taxonomy" id="1245745"/>
    <lineage>
        <taxon>Eukaryota</taxon>
        <taxon>Fungi</taxon>
        <taxon>Dikarya</taxon>
        <taxon>Ascomycota</taxon>
        <taxon>Pezizomycotina</taxon>
        <taxon>Sordariomycetes</taxon>
        <taxon>Hypocreomycetidae</taxon>
        <taxon>Hypocreales</taxon>
        <taxon>Cordycipitaceae</taxon>
        <taxon>Beauveria</taxon>
    </lineage>
</organism>
<evidence type="ECO:0000256" key="14">
    <source>
        <dbReference type="ARBA" id="ARBA00022806"/>
    </source>
</evidence>
<evidence type="ECO:0000256" key="12">
    <source>
        <dbReference type="ARBA" id="ARBA00022741"/>
    </source>
</evidence>
<dbReference type="PANTHER" id="PTHR30580:SF0">
    <property type="entry name" value="PRIMOSOMAL PROTEIN N"/>
    <property type="match status" value="1"/>
</dbReference>
<feature type="domain" description="Helicase C-terminal" evidence="26">
    <location>
        <begin position="645"/>
        <end position="799"/>
    </location>
</feature>
<dbReference type="FunFam" id="1.10.140.10:FF:000001">
    <property type="entry name" value="Met repressor"/>
    <property type="match status" value="1"/>
</dbReference>
<keyword evidence="20" id="KW-0486">Methionine biosynthesis</keyword>
<proteinExistence type="inferred from homology"/>
<dbReference type="Pfam" id="PF00271">
    <property type="entry name" value="Helicase_C"/>
    <property type="match status" value="1"/>
</dbReference>
<dbReference type="AlphaFoldDB" id="A0A0A2VTU4"/>
<dbReference type="Pfam" id="PF17764">
    <property type="entry name" value="PriA_3primeBD"/>
    <property type="match status" value="1"/>
</dbReference>
<dbReference type="SMART" id="SM00487">
    <property type="entry name" value="DEXDc"/>
    <property type="match status" value="1"/>
</dbReference>
<sequence>MAEWSGEYISPYAEHGKKSEQVKKITVSIPLKVLKILTDERTRRQVNNLRHATNSELLCEAFLHAFTGQPLPNDADLRKERSDEIPEDAKVIMRELGIDPDTYKKGAFRRLSLSRVRNLFFRAWYAEALVEAINTAAGSNITLFTSVERVALTTYVQVQIVTYGGADLDNITARAVCTHVALPVPLARTFDYLLPEGVQVSAGCRVQVPFGKQREAVGIVMAVSQTSDLPLEKLKPVGEVLDGRSLFTPSLWRVLLWAAEYYHHPIGEVLFHALPILLRQGKPAHHAPLWYWFATEEGKAVDLNSLKRAPKQQQALAALRHNIVWRHQIGELEISEPGLQALRTKGLCDLKSAAPAEEDWRANYAVAGERLRLNTEQATAVGAIHSESDRFSAWLLAGITGSGKTEVYLSVLENVLAQGKQALVLVPEIGLTPQTIARFRERFNAPVEVLHSGLNDSERLSVWLKARSGEAAIVIGTRSSLFTPFCRLGVIVIDEEHDSSYKQQEGWRYHARDLAVYRAHAENIPIILGSATPALETLHNVQVGKYRQLRLTKRAGNARPAHQQVVDLKGQQLKAGLAPALLKKIGEHLAADNQVILFLNRRGFAPALLCHECGWIAECARCDHYYTLHQGQRHLRCHHCDSQRAIPQQCPQCGSTHLVPVGMGTEQLEHSLEPLFPNVPISRIDRDTTSRKGALEQQLAEVHRGGARILIGTQMLAKGHHFPDVTLVALLDVDGALFSADFRAAERFAQLYVQVSGRAGRAGKQGEVLLQTHHPEHPLLQTLLTKGYDAFSSQALNERKTVFLPPYTSHVLIRAEDQNNHQAPLFLQQLRNLLEASPLRDEQLWIMGPVPSLQPKRGGRFRWQILLQHPSRARLQKLVSHSLTLINTLPEARKVKWMLDVDPIDG</sequence>
<name>A0A0A2VTU4_BEABA</name>
<keyword evidence="13" id="KW-0378">Hydrolase</keyword>
<dbReference type="InterPro" id="IPR014001">
    <property type="entry name" value="Helicase_ATP-bd"/>
</dbReference>
<dbReference type="CDD" id="cd00490">
    <property type="entry name" value="Met_repressor_MetJ"/>
    <property type="match status" value="1"/>
</dbReference>
<dbReference type="STRING" id="1245745.A0A0A2VTU4"/>
<dbReference type="GO" id="GO:0003700">
    <property type="term" value="F:DNA-binding transcription factor activity"/>
    <property type="evidence" value="ECO:0007669"/>
    <property type="project" value="InterPro"/>
</dbReference>
<evidence type="ECO:0000259" key="26">
    <source>
        <dbReference type="PROSITE" id="PS51194"/>
    </source>
</evidence>
<keyword evidence="19" id="KW-0804">Transcription</keyword>
<evidence type="ECO:0000259" key="25">
    <source>
        <dbReference type="PROSITE" id="PS51192"/>
    </source>
</evidence>
<keyword evidence="17" id="KW-0805">Transcription regulation</keyword>
<dbReference type="Gene3D" id="1.10.140.10">
    <property type="entry name" value="MET Apo-Repressor, subunit A"/>
    <property type="match status" value="1"/>
</dbReference>
<dbReference type="InterPro" id="IPR027417">
    <property type="entry name" value="P-loop_NTPase"/>
</dbReference>
<dbReference type="InterPro" id="IPR042115">
    <property type="entry name" value="PriA_3primeBD_sf"/>
</dbReference>
<dbReference type="Pfam" id="PF01340">
    <property type="entry name" value="MetJ"/>
    <property type="match status" value="1"/>
</dbReference>
<gene>
    <name evidence="27" type="ORF">BBAD15_g3576</name>
</gene>
<keyword evidence="16" id="KW-0067">ATP-binding</keyword>
<dbReference type="HAMAP" id="MF_00744">
    <property type="entry name" value="MetJ"/>
    <property type="match status" value="1"/>
</dbReference>
<dbReference type="SMART" id="SM00490">
    <property type="entry name" value="HELICc"/>
    <property type="match status" value="1"/>
</dbReference>
<dbReference type="GO" id="GO:0009086">
    <property type="term" value="P:methionine biosynthetic process"/>
    <property type="evidence" value="ECO:0007669"/>
    <property type="project" value="UniProtKB-KW"/>
</dbReference>
<evidence type="ECO:0000256" key="4">
    <source>
        <dbReference type="ARBA" id="ARBA00011738"/>
    </source>
</evidence>
<comment type="catalytic activity">
    <reaction evidence="24">
        <text>ATP + H2O = ADP + phosphate + H(+)</text>
        <dbReference type="Rhea" id="RHEA:13065"/>
        <dbReference type="ChEBI" id="CHEBI:15377"/>
        <dbReference type="ChEBI" id="CHEBI:15378"/>
        <dbReference type="ChEBI" id="CHEBI:30616"/>
        <dbReference type="ChEBI" id="CHEBI:43474"/>
        <dbReference type="ChEBI" id="CHEBI:456216"/>
        <dbReference type="EC" id="5.6.2.4"/>
    </reaction>
</comment>
<dbReference type="InterPro" id="IPR002084">
    <property type="entry name" value="Met_repressor_MetJ"/>
</dbReference>
<dbReference type="PROSITE" id="PS51194">
    <property type="entry name" value="HELICASE_CTER"/>
    <property type="match status" value="1"/>
</dbReference>
<evidence type="ECO:0000256" key="16">
    <source>
        <dbReference type="ARBA" id="ARBA00022840"/>
    </source>
</evidence>
<evidence type="ECO:0000256" key="19">
    <source>
        <dbReference type="ARBA" id="ARBA00023163"/>
    </source>
</evidence>
<keyword evidence="14" id="KW-0347">Helicase</keyword>
<dbReference type="Pfam" id="PF18074">
    <property type="entry name" value="PriA_C"/>
    <property type="match status" value="1"/>
</dbReference>
<dbReference type="GO" id="GO:0006269">
    <property type="term" value="P:DNA replication, synthesis of primer"/>
    <property type="evidence" value="ECO:0007669"/>
    <property type="project" value="UniProtKB-KW"/>
</dbReference>
<evidence type="ECO:0000256" key="8">
    <source>
        <dbReference type="ARBA" id="ARBA00022515"/>
    </source>
</evidence>
<comment type="similarity">
    <text evidence="3">Belongs to the MetJ family.</text>
</comment>
<reference evidence="27 28" key="1">
    <citation type="submission" date="2012-10" db="EMBL/GenBank/DDBJ databases">
        <title>Genome sequencing and analysis of entomopathogenic fungi Beauveria bassiana D1-5.</title>
        <authorList>
            <person name="Li Q."/>
            <person name="Wang L."/>
            <person name="Zhang Z."/>
            <person name="Wang Q."/>
            <person name="Ren J."/>
            <person name="Wang M."/>
            <person name="Xu W."/>
            <person name="Wang J."/>
            <person name="Lu Y."/>
            <person name="Du Q."/>
            <person name="Sun Z."/>
        </authorList>
    </citation>
    <scope>NUCLEOTIDE SEQUENCE [LARGE SCALE GENOMIC DNA]</scope>
    <source>
        <strain evidence="27 28">D1-5</strain>
    </source>
</reference>
<dbReference type="FunFam" id="3.40.50.300:FF:000489">
    <property type="entry name" value="Primosome assembly protein PriA"/>
    <property type="match status" value="1"/>
</dbReference>
<evidence type="ECO:0000256" key="23">
    <source>
        <dbReference type="ARBA" id="ARBA00034808"/>
    </source>
</evidence>
<comment type="subunit">
    <text evidence="4">Homodimer.</text>
</comment>
<evidence type="ECO:0000256" key="10">
    <source>
        <dbReference type="ARBA" id="ARBA00022705"/>
    </source>
</evidence>
<keyword evidence="9" id="KW-0028">Amino-acid biosynthesis</keyword>
<dbReference type="EC" id="5.6.2.4" evidence="23"/>
<evidence type="ECO:0000256" key="3">
    <source>
        <dbReference type="ARBA" id="ARBA00008988"/>
    </source>
</evidence>
<dbReference type="CDD" id="cd18804">
    <property type="entry name" value="SF2_C_priA"/>
    <property type="match status" value="1"/>
</dbReference>
<dbReference type="GO" id="GO:0006302">
    <property type="term" value="P:double-strand break repair"/>
    <property type="evidence" value="ECO:0007669"/>
    <property type="project" value="InterPro"/>
</dbReference>
<keyword evidence="15" id="KW-0862">Zinc</keyword>
<keyword evidence="8" id="KW-0639">Primosome</keyword>
<evidence type="ECO:0000256" key="9">
    <source>
        <dbReference type="ARBA" id="ARBA00022605"/>
    </source>
</evidence>
<dbReference type="PROSITE" id="PS51192">
    <property type="entry name" value="HELICASE_ATP_BIND_1"/>
    <property type="match status" value="1"/>
</dbReference>
<dbReference type="GO" id="GO:0006270">
    <property type="term" value="P:DNA replication initiation"/>
    <property type="evidence" value="ECO:0007669"/>
    <property type="project" value="TreeGrafter"/>
</dbReference>
<dbReference type="GO" id="GO:0005737">
    <property type="term" value="C:cytoplasm"/>
    <property type="evidence" value="ECO:0007669"/>
    <property type="project" value="UniProtKB-SubCell"/>
</dbReference>
<dbReference type="GO" id="GO:0006310">
    <property type="term" value="P:DNA recombination"/>
    <property type="evidence" value="ECO:0007669"/>
    <property type="project" value="InterPro"/>
</dbReference>
<dbReference type="InterPro" id="IPR023453">
    <property type="entry name" value="Met_repressor_MetJ_dom_sf"/>
</dbReference>
<dbReference type="InterPro" id="IPR010985">
    <property type="entry name" value="Ribbon_hlx_hlx"/>
</dbReference>
<evidence type="ECO:0000256" key="22">
    <source>
        <dbReference type="ARBA" id="ARBA00032918"/>
    </source>
</evidence>
<evidence type="ECO:0000256" key="13">
    <source>
        <dbReference type="ARBA" id="ARBA00022801"/>
    </source>
</evidence>
<keyword evidence="6" id="KW-0963">Cytoplasm</keyword>
<dbReference type="InterPro" id="IPR041222">
    <property type="entry name" value="PriA_3primeBD"/>
</dbReference>
<dbReference type="PANTHER" id="PTHR30580">
    <property type="entry name" value="PRIMOSOMAL PROTEIN N"/>
    <property type="match status" value="1"/>
</dbReference>
<dbReference type="Gene3D" id="3.40.1440.60">
    <property type="entry name" value="PriA, 3(prime) DNA-binding domain"/>
    <property type="match status" value="1"/>
</dbReference>
<dbReference type="FunFam" id="3.40.1440.60:FF:000001">
    <property type="entry name" value="Primosomal protein N"/>
    <property type="match status" value="1"/>
</dbReference>
<evidence type="ECO:0000256" key="7">
    <source>
        <dbReference type="ARBA" id="ARBA00022491"/>
    </source>
</evidence>
<dbReference type="FunFam" id="3.40.50.300:FF:001397">
    <property type="entry name" value="Primosomal protein N"/>
    <property type="match status" value="1"/>
</dbReference>
<evidence type="ECO:0000256" key="5">
    <source>
        <dbReference type="ARBA" id="ARBA00014398"/>
    </source>
</evidence>
<dbReference type="InterPro" id="IPR005259">
    <property type="entry name" value="PriA"/>
</dbReference>
<evidence type="ECO:0000256" key="18">
    <source>
        <dbReference type="ARBA" id="ARBA00023125"/>
    </source>
</evidence>
<dbReference type="InterPro" id="IPR048949">
    <property type="entry name" value="WHD_PriA"/>
</dbReference>
<dbReference type="Pfam" id="PF21213">
    <property type="entry name" value="WHD_PriA"/>
    <property type="match status" value="1"/>
</dbReference>
<accession>A0A0A2VTU4</accession>
<evidence type="ECO:0000256" key="17">
    <source>
        <dbReference type="ARBA" id="ARBA00023015"/>
    </source>
</evidence>
<dbReference type="NCBIfam" id="NF003622">
    <property type="entry name" value="PRK05264.1"/>
    <property type="match status" value="1"/>
</dbReference>
<dbReference type="SUPFAM" id="SSF52540">
    <property type="entry name" value="P-loop containing nucleoside triphosphate hydrolases"/>
    <property type="match status" value="1"/>
</dbReference>
<dbReference type="EMBL" id="ANFO01000250">
    <property type="protein sequence ID" value="KGQ11053.1"/>
    <property type="molecule type" value="Genomic_DNA"/>
</dbReference>
<evidence type="ECO:0000256" key="24">
    <source>
        <dbReference type="ARBA" id="ARBA00048988"/>
    </source>
</evidence>
<dbReference type="Gene3D" id="3.40.50.300">
    <property type="entry name" value="P-loop containing nucleotide triphosphate hydrolases"/>
    <property type="match status" value="2"/>
</dbReference>
<keyword evidence="12" id="KW-0547">Nucleotide-binding</keyword>
<dbReference type="NCBIfam" id="NF004065">
    <property type="entry name" value="PRK05580.1-1"/>
    <property type="match status" value="1"/>
</dbReference>
<dbReference type="NCBIfam" id="TIGR00595">
    <property type="entry name" value="priA"/>
    <property type="match status" value="1"/>
</dbReference>
<dbReference type="SUPFAM" id="SSF47598">
    <property type="entry name" value="Ribbon-helix-helix"/>
    <property type="match status" value="1"/>
</dbReference>
<protein>
    <recommendedName>
        <fullName evidence="5">Met repressor</fullName>
        <ecNumber evidence="23">5.6.2.4</ecNumber>
    </recommendedName>
    <alternativeName>
        <fullName evidence="22">Met regulon regulatory protein MetJ</fullName>
    </alternativeName>
</protein>
<dbReference type="GO" id="GO:0003677">
    <property type="term" value="F:DNA binding"/>
    <property type="evidence" value="ECO:0007669"/>
    <property type="project" value="UniProtKB-KW"/>
</dbReference>
<dbReference type="CDD" id="cd17929">
    <property type="entry name" value="DEXHc_priA"/>
    <property type="match status" value="1"/>
</dbReference>
<evidence type="ECO:0000256" key="15">
    <source>
        <dbReference type="ARBA" id="ARBA00022833"/>
    </source>
</evidence>
<dbReference type="GO" id="GO:0005524">
    <property type="term" value="F:ATP binding"/>
    <property type="evidence" value="ECO:0007669"/>
    <property type="project" value="UniProtKB-KW"/>
</dbReference>
<keyword evidence="21" id="KW-0413">Isomerase</keyword>
<keyword evidence="18" id="KW-0238">DNA-binding</keyword>
<comment type="cofactor">
    <cofactor evidence="1">
        <name>Zn(2+)</name>
        <dbReference type="ChEBI" id="CHEBI:29105"/>
    </cofactor>
</comment>
<evidence type="ECO:0000256" key="2">
    <source>
        <dbReference type="ARBA" id="ARBA00004496"/>
    </source>
</evidence>
<dbReference type="GO" id="GO:0016787">
    <property type="term" value="F:hydrolase activity"/>
    <property type="evidence" value="ECO:0007669"/>
    <property type="project" value="UniProtKB-KW"/>
</dbReference>
<evidence type="ECO:0000256" key="20">
    <source>
        <dbReference type="ARBA" id="ARBA00023167"/>
    </source>
</evidence>
<keyword evidence="10" id="KW-0235">DNA replication</keyword>
<dbReference type="HAMAP" id="MF_00983">
    <property type="entry name" value="PriA"/>
    <property type="match status" value="1"/>
</dbReference>